<name>R7VUY1_COLLI</name>
<feature type="compositionally biased region" description="Pro residues" evidence="1">
    <location>
        <begin position="44"/>
        <end position="53"/>
    </location>
</feature>
<sequence>MGKRRVACSSHSSWGHSAHVILFSSPRPAWGHTEASSSRRGPHRVPPGNCPEPRPTHSAQVRTHFVPTPILSPGPREALRPVPSSSALVTPRVGHRGSPAAPLGTGIREELTRQVSQSPHTFSSR</sequence>
<dbReference type="EMBL" id="KB375785">
    <property type="protein sequence ID" value="EMC81105.1"/>
    <property type="molecule type" value="Genomic_DNA"/>
</dbReference>
<evidence type="ECO:0000313" key="2">
    <source>
        <dbReference type="EMBL" id="EMC81105.1"/>
    </source>
</evidence>
<accession>R7VUY1</accession>
<evidence type="ECO:0000256" key="1">
    <source>
        <dbReference type="SAM" id="MobiDB-lite"/>
    </source>
</evidence>
<gene>
    <name evidence="2" type="ORF">A306_11114</name>
</gene>
<dbReference type="AlphaFoldDB" id="R7VUY1"/>
<organism evidence="2">
    <name type="scientific">Columba livia</name>
    <name type="common">Rock dove</name>
    <dbReference type="NCBI Taxonomy" id="8932"/>
    <lineage>
        <taxon>Eukaryota</taxon>
        <taxon>Metazoa</taxon>
        <taxon>Chordata</taxon>
        <taxon>Craniata</taxon>
        <taxon>Vertebrata</taxon>
        <taxon>Euteleostomi</taxon>
        <taxon>Archelosauria</taxon>
        <taxon>Archosauria</taxon>
        <taxon>Dinosauria</taxon>
        <taxon>Saurischia</taxon>
        <taxon>Theropoda</taxon>
        <taxon>Coelurosauria</taxon>
        <taxon>Aves</taxon>
        <taxon>Neognathae</taxon>
        <taxon>Neoaves</taxon>
        <taxon>Columbimorphae</taxon>
        <taxon>Columbiformes</taxon>
        <taxon>Columbidae</taxon>
        <taxon>Columba</taxon>
    </lineage>
</organism>
<protein>
    <submittedName>
        <fullName evidence="2">Uncharacterized protein</fullName>
    </submittedName>
</protein>
<proteinExistence type="predicted"/>
<feature type="region of interest" description="Disordered" evidence="1">
    <location>
        <begin position="25"/>
        <end position="125"/>
    </location>
</feature>
<reference evidence="2" key="1">
    <citation type="journal article" date="2013" name="Science">
        <title>Genomic diversity and evolution of the head crest in the rock pigeon.</title>
        <authorList>
            <person name="Shapiro M.D."/>
            <person name="Kronenberg Z."/>
            <person name="Li C."/>
            <person name="Domyan E.T."/>
            <person name="Pan H."/>
            <person name="Campbell M."/>
            <person name="Tan H."/>
            <person name="Huff C.D."/>
            <person name="Hu H."/>
            <person name="Vickrey A.I."/>
            <person name="Nielsen S.C."/>
            <person name="Stringham S.A."/>
            <person name="Hu H."/>
            <person name="Willerslev E."/>
            <person name="Gilbert M.T."/>
            <person name="Yandell M."/>
            <person name="Zhang G."/>
            <person name="Wang J."/>
        </authorList>
    </citation>
    <scope>NUCLEOTIDE SEQUENCE [LARGE SCALE GENOMIC DNA]</scope>
    <source>
        <tissue evidence="2">Blood</tissue>
    </source>
</reference>
<feature type="compositionally biased region" description="Polar residues" evidence="1">
    <location>
        <begin position="113"/>
        <end position="125"/>
    </location>
</feature>